<sequence length="181" mass="20492">MGDIREPLRELTNCGLPEALEVMGERWSFMILRASFNGLHHFEEFLSELGIARNILSNRLAKLVEHGILDRQPCPDDRRRIEYRLTAKGSDLLPAMVALRQWGQKYGSEVVEDPVLVDDRDRLPIGPTSILSHDGRVLAHKDLRLVKPDRLGLRDDGTRAEPGEAVERGDVAYFDRVQAAE</sequence>
<gene>
    <name evidence="5" type="ORF">AM2010_2659</name>
</gene>
<dbReference type="PANTHER" id="PTHR33204:SF18">
    <property type="entry name" value="TRANSCRIPTIONAL REGULATORY PROTEIN"/>
    <property type="match status" value="1"/>
</dbReference>
<dbReference type="Proteomes" id="UP000037643">
    <property type="component" value="Chromosome"/>
</dbReference>
<protein>
    <submittedName>
        <fullName evidence="5">Transcriptional regulator</fullName>
    </submittedName>
</protein>
<organism evidence="5 6">
    <name type="scientific">Pelagerythrobacter marensis</name>
    <dbReference type="NCBI Taxonomy" id="543877"/>
    <lineage>
        <taxon>Bacteria</taxon>
        <taxon>Pseudomonadati</taxon>
        <taxon>Pseudomonadota</taxon>
        <taxon>Alphaproteobacteria</taxon>
        <taxon>Sphingomonadales</taxon>
        <taxon>Erythrobacteraceae</taxon>
        <taxon>Pelagerythrobacter</taxon>
    </lineage>
</organism>
<name>A0A0G3XDP4_9SPHN</name>
<dbReference type="EMBL" id="CP011805">
    <property type="protein sequence ID" value="AKM08714.1"/>
    <property type="molecule type" value="Genomic_DNA"/>
</dbReference>
<dbReference type="InterPro" id="IPR036388">
    <property type="entry name" value="WH-like_DNA-bd_sf"/>
</dbReference>
<keyword evidence="6" id="KW-1185">Reference proteome</keyword>
<keyword evidence="1" id="KW-0805">Transcription regulation</keyword>
<dbReference type="AlphaFoldDB" id="A0A0G3XDP4"/>
<dbReference type="RefSeq" id="WP_047807493.1">
    <property type="nucleotide sequence ID" value="NZ_CP011805.1"/>
</dbReference>
<evidence type="ECO:0000313" key="5">
    <source>
        <dbReference type="EMBL" id="AKM08714.1"/>
    </source>
</evidence>
<dbReference type="STRING" id="543877.AM2010_2659"/>
<evidence type="ECO:0000313" key="6">
    <source>
        <dbReference type="Proteomes" id="UP000037643"/>
    </source>
</evidence>
<dbReference type="InterPro" id="IPR036390">
    <property type="entry name" value="WH_DNA-bd_sf"/>
</dbReference>
<evidence type="ECO:0000256" key="1">
    <source>
        <dbReference type="ARBA" id="ARBA00023015"/>
    </source>
</evidence>
<evidence type="ECO:0000259" key="4">
    <source>
        <dbReference type="PROSITE" id="PS51118"/>
    </source>
</evidence>
<dbReference type="GO" id="GO:0003677">
    <property type="term" value="F:DNA binding"/>
    <property type="evidence" value="ECO:0007669"/>
    <property type="project" value="UniProtKB-KW"/>
</dbReference>
<evidence type="ECO:0000256" key="3">
    <source>
        <dbReference type="ARBA" id="ARBA00023163"/>
    </source>
</evidence>
<dbReference type="PANTHER" id="PTHR33204">
    <property type="entry name" value="TRANSCRIPTIONAL REGULATOR, MARR FAMILY"/>
    <property type="match status" value="1"/>
</dbReference>
<dbReference type="PROSITE" id="PS51118">
    <property type="entry name" value="HTH_HXLR"/>
    <property type="match status" value="1"/>
</dbReference>
<accession>A0A0G3XDP4</accession>
<keyword evidence="3" id="KW-0804">Transcription</keyword>
<dbReference type="OrthoDB" id="9782219at2"/>
<dbReference type="PATRIC" id="fig|543877.4.peg.2698"/>
<dbReference type="Gene3D" id="1.10.10.10">
    <property type="entry name" value="Winged helix-like DNA-binding domain superfamily/Winged helix DNA-binding domain"/>
    <property type="match status" value="1"/>
</dbReference>
<dbReference type="KEGG" id="amx:AM2010_2659"/>
<dbReference type="Pfam" id="PF01638">
    <property type="entry name" value="HxlR"/>
    <property type="match status" value="1"/>
</dbReference>
<dbReference type="SUPFAM" id="SSF46785">
    <property type="entry name" value="Winged helix' DNA-binding domain"/>
    <property type="match status" value="1"/>
</dbReference>
<proteinExistence type="predicted"/>
<feature type="domain" description="HTH hxlR-type" evidence="4">
    <location>
        <begin position="14"/>
        <end position="111"/>
    </location>
</feature>
<reference evidence="5 6" key="1">
    <citation type="submission" date="2015-06" db="EMBL/GenBank/DDBJ databases">
        <authorList>
            <person name="Kim K.M."/>
        </authorList>
    </citation>
    <scope>NUCLEOTIDE SEQUENCE [LARGE SCALE GENOMIC DNA]</scope>
    <source>
        <strain evidence="5 6">KCTC 22370</strain>
    </source>
</reference>
<keyword evidence="2" id="KW-0238">DNA-binding</keyword>
<dbReference type="InterPro" id="IPR002577">
    <property type="entry name" value="HTH_HxlR"/>
</dbReference>
<evidence type="ECO:0000256" key="2">
    <source>
        <dbReference type="ARBA" id="ARBA00023125"/>
    </source>
</evidence>